<sequence length="90" mass="10700">MNANEDMLNEIYIKLDNYSLVYDKDLINGIANDKINKESNNYNLLKSMEDCKCLIEMSYNYLSKDSLLELIKKLLNENTFLKYYIQQNKN</sequence>
<organism evidence="2">
    <name type="scientific">Amsacta moorei entomopoxvirus</name>
    <name type="common">AmEPV</name>
    <dbReference type="NCBI Taxonomy" id="28321"/>
    <lineage>
        <taxon>Viruses</taxon>
        <taxon>Varidnaviria</taxon>
        <taxon>Bamfordvirae</taxon>
        <taxon>Nucleocytoviricota</taxon>
        <taxon>Pokkesviricetes</taxon>
        <taxon>Chitovirales</taxon>
        <taxon>Poxviridae</taxon>
        <taxon>Entomopoxvirinae</taxon>
        <taxon>Betaentomopoxvirus</taxon>
    </lineage>
</organism>
<dbReference type="EMBL" id="AF250284">
    <property type="protein sequence ID" value="AAG02997.1"/>
    <property type="molecule type" value="Genomic_DNA"/>
</dbReference>
<protein>
    <submittedName>
        <fullName evidence="1">AMVITR03</fullName>
    </submittedName>
</protein>
<dbReference type="Proteomes" id="UP000000872">
    <property type="component" value="Segment"/>
</dbReference>
<proteinExistence type="predicted"/>
<dbReference type="EMBL" id="AF250284">
    <property type="protein sequence ID" value="AAG02975.1"/>
    <property type="molecule type" value="Genomic_DNA"/>
</dbReference>
<accession>Q9DGT0</accession>
<dbReference type="OrthoDB" id="40598at10239"/>
<dbReference type="KEGG" id="vg:1494859"/>
<keyword evidence="2" id="KW-1185">Reference proteome</keyword>
<organismHost>
    <name type="scientific">Amsacta</name>
    <dbReference type="NCBI Taxonomy" id="340055"/>
</organismHost>
<gene>
    <name evidence="1" type="primary">AMVITR03</name>
</gene>
<dbReference type="RefSeq" id="NP_065059.1">
    <property type="nucleotide sequence ID" value="NC_002520.1"/>
</dbReference>
<dbReference type="KEGG" id="vg:1494881"/>
<dbReference type="RefSeq" id="NP_064772.1">
    <property type="nucleotide sequence ID" value="NC_002520.1"/>
</dbReference>
<evidence type="ECO:0000313" key="1">
    <source>
        <dbReference type="EMBL" id="AAG02997.1"/>
    </source>
</evidence>
<evidence type="ECO:0000313" key="2">
    <source>
        <dbReference type="Proteomes" id="UP000000872"/>
    </source>
</evidence>
<reference evidence="1 2" key="1">
    <citation type="journal article" date="2000" name="Virology">
        <title>Complete genomic sequence of the Amsacta moorei entomopoxvirus: analysis and comparison with other poxviruses.</title>
        <authorList>
            <person name="Bawden A.L."/>
            <person name="Glassberg K.J."/>
            <person name="Diggans J."/>
            <person name="Shaw R."/>
            <person name="Farmerie W."/>
            <person name="Moyer R.W."/>
        </authorList>
    </citation>
    <scope>NUCLEOTIDE SEQUENCE [LARGE SCALE GENOMIC DNA]</scope>
</reference>
<name>Q9DGT0_AMEPV</name>